<sequence>MNHGGAADKLTGFREDFPTASNYFLKPLANPLALAYYSPPRNTTQLLQGRRSKGCGGDRKVGAAQLAAPAAVKKIAANG</sequence>
<dbReference type="RefSeq" id="WP_012354156.1">
    <property type="nucleotide sequence ID" value="NC_010528.1"/>
</dbReference>
<evidence type="ECO:0000313" key="2">
    <source>
        <dbReference type="Proteomes" id="UP000001692"/>
    </source>
</evidence>
<dbReference type="AlphaFoldDB" id="B3R7U4"/>
<gene>
    <name evidence="1" type="ordered locus">RALTA_A2968</name>
</gene>
<dbReference type="HOGENOM" id="CLU_2600186_0_0_4"/>
<organism evidence="1 2">
    <name type="scientific">Cupriavidus taiwanensis (strain DSM 17343 / BCRC 17206 / CCUG 44338 / CIP 107171 / LMG 19424 / R1)</name>
    <name type="common">Ralstonia taiwanensis (strain LMG 19424)</name>
    <dbReference type="NCBI Taxonomy" id="977880"/>
    <lineage>
        <taxon>Bacteria</taxon>
        <taxon>Pseudomonadati</taxon>
        <taxon>Pseudomonadota</taxon>
        <taxon>Betaproteobacteria</taxon>
        <taxon>Burkholderiales</taxon>
        <taxon>Burkholderiaceae</taxon>
        <taxon>Cupriavidus</taxon>
    </lineage>
</organism>
<dbReference type="Proteomes" id="UP000001692">
    <property type="component" value="Chromosome 1"/>
</dbReference>
<dbReference type="GeneID" id="45498261"/>
<protein>
    <submittedName>
        <fullName evidence="1">Uncharacterized protein</fullName>
    </submittedName>
</protein>
<reference evidence="1 2" key="1">
    <citation type="journal article" date="2008" name="Genome Res.">
        <title>Genome sequence of the beta-rhizobium Cupriavidus taiwanensis and comparative genomics of rhizobia.</title>
        <authorList>
            <person name="Amadou C."/>
            <person name="Pascal G."/>
            <person name="Mangenot S."/>
            <person name="Glew M."/>
            <person name="Bontemps C."/>
            <person name="Capela D."/>
            <person name="Carrere S."/>
            <person name="Cruveiller S."/>
            <person name="Dossat C."/>
            <person name="Lajus A."/>
            <person name="Marchetti M."/>
            <person name="Poinsot V."/>
            <person name="Rouy Z."/>
            <person name="Servin B."/>
            <person name="Saad M."/>
            <person name="Schenowitz C."/>
            <person name="Barbe V."/>
            <person name="Batut J."/>
            <person name="Medigue C."/>
            <person name="Masson-Boivin C."/>
        </authorList>
    </citation>
    <scope>NUCLEOTIDE SEQUENCE [LARGE SCALE GENOMIC DNA]</scope>
    <source>
        <strain evidence="2">DSM 17343 / BCRC 17206 / CCUG 44338 / CIP 107171 / LMG 19424 / R1</strain>
    </source>
</reference>
<dbReference type="EMBL" id="CU633749">
    <property type="protein sequence ID" value="CAQ70889.1"/>
    <property type="molecule type" value="Genomic_DNA"/>
</dbReference>
<dbReference type="KEGG" id="cti:RALTA_A2968"/>
<evidence type="ECO:0000313" key="1">
    <source>
        <dbReference type="EMBL" id="CAQ70889.1"/>
    </source>
</evidence>
<proteinExistence type="predicted"/>
<keyword evidence="2" id="KW-1185">Reference proteome</keyword>
<name>B3R7U4_CUPTR</name>
<accession>B3R7U4</accession>